<protein>
    <submittedName>
        <fullName evidence="10">Sodium/hydrogen exchanger</fullName>
    </submittedName>
</protein>
<keyword evidence="6 7" id="KW-0472">Membrane</keyword>
<evidence type="ECO:0000313" key="11">
    <source>
        <dbReference type="Proteomes" id="UP000054010"/>
    </source>
</evidence>
<comment type="caution">
    <text evidence="10">The sequence shown here is derived from an EMBL/GenBank/DDBJ whole genome shotgun (WGS) entry which is preliminary data.</text>
</comment>
<dbReference type="SUPFAM" id="SSF51735">
    <property type="entry name" value="NAD(P)-binding Rossmann-fold domains"/>
    <property type="match status" value="1"/>
</dbReference>
<comment type="subcellular location">
    <subcellularLocation>
        <location evidence="1">Membrane</location>
        <topology evidence="1">Multi-pass membrane protein</topology>
    </subcellularLocation>
</comment>
<comment type="similarity">
    <text evidence="2">Belongs to the monovalent cation:proton antiporter 2 (CPA2) transporter (TC 2.A.37) family.</text>
</comment>
<dbReference type="EMBL" id="ADVR01000024">
    <property type="protein sequence ID" value="EFO81134.1"/>
    <property type="molecule type" value="Genomic_DNA"/>
</dbReference>
<feature type="transmembrane region" description="Helical" evidence="7">
    <location>
        <begin position="268"/>
        <end position="286"/>
    </location>
</feature>
<dbReference type="InterPro" id="IPR036291">
    <property type="entry name" value="NAD(P)-bd_dom_sf"/>
</dbReference>
<feature type="transmembrane region" description="Helical" evidence="7">
    <location>
        <begin position="356"/>
        <end position="379"/>
    </location>
</feature>
<gene>
    <name evidence="10" type="ORF">OSCT_0990</name>
</gene>
<feature type="transmembrane region" description="Helical" evidence="7">
    <location>
        <begin position="185"/>
        <end position="204"/>
    </location>
</feature>
<dbReference type="GO" id="GO:0015297">
    <property type="term" value="F:antiporter activity"/>
    <property type="evidence" value="ECO:0007669"/>
    <property type="project" value="InterPro"/>
</dbReference>
<keyword evidence="11" id="KW-1185">Reference proteome</keyword>
<evidence type="ECO:0000256" key="4">
    <source>
        <dbReference type="ARBA" id="ARBA00022692"/>
    </source>
</evidence>
<dbReference type="Gene3D" id="3.30.70.1450">
    <property type="entry name" value="Regulator of K+ conductance, C-terminal domain"/>
    <property type="match status" value="1"/>
</dbReference>
<dbReference type="Gene3D" id="1.20.1530.20">
    <property type="match status" value="1"/>
</dbReference>
<dbReference type="InterPro" id="IPR038770">
    <property type="entry name" value="Na+/solute_symporter_sf"/>
</dbReference>
<dbReference type="STRING" id="765420.OSCT_0990"/>
<feature type="domain" description="RCK C-terminal" evidence="9">
    <location>
        <begin position="568"/>
        <end position="652"/>
    </location>
</feature>
<proteinExistence type="inferred from homology"/>
<keyword evidence="4 7" id="KW-0812">Transmembrane</keyword>
<evidence type="ECO:0000256" key="6">
    <source>
        <dbReference type="ARBA" id="ARBA00023136"/>
    </source>
</evidence>
<dbReference type="PANTHER" id="PTHR42751:SF3">
    <property type="entry name" value="SODIUM_GLUTAMATE SYMPORTER"/>
    <property type="match status" value="1"/>
</dbReference>
<dbReference type="GO" id="GO:1902600">
    <property type="term" value="P:proton transmembrane transport"/>
    <property type="evidence" value="ECO:0007669"/>
    <property type="project" value="InterPro"/>
</dbReference>
<evidence type="ECO:0000313" key="10">
    <source>
        <dbReference type="EMBL" id="EFO81134.1"/>
    </source>
</evidence>
<dbReference type="Proteomes" id="UP000054010">
    <property type="component" value="Unassembled WGS sequence"/>
</dbReference>
<evidence type="ECO:0000256" key="1">
    <source>
        <dbReference type="ARBA" id="ARBA00004141"/>
    </source>
</evidence>
<feature type="transmembrane region" description="Helical" evidence="7">
    <location>
        <begin position="83"/>
        <end position="107"/>
    </location>
</feature>
<feature type="transmembrane region" description="Helical" evidence="7">
    <location>
        <begin position="113"/>
        <end position="134"/>
    </location>
</feature>
<feature type="transmembrane region" description="Helical" evidence="7">
    <location>
        <begin position="216"/>
        <end position="248"/>
    </location>
</feature>
<evidence type="ECO:0000259" key="8">
    <source>
        <dbReference type="PROSITE" id="PS51201"/>
    </source>
</evidence>
<dbReference type="GO" id="GO:0008324">
    <property type="term" value="F:monoatomic cation transmembrane transporter activity"/>
    <property type="evidence" value="ECO:0007669"/>
    <property type="project" value="InterPro"/>
</dbReference>
<dbReference type="InterPro" id="IPR003148">
    <property type="entry name" value="RCK_N"/>
</dbReference>
<dbReference type="InterPro" id="IPR006153">
    <property type="entry name" value="Cation/H_exchanger_TM"/>
</dbReference>
<dbReference type="eggNOG" id="COG4651">
    <property type="taxonomic scope" value="Bacteria"/>
</dbReference>
<dbReference type="Pfam" id="PF02080">
    <property type="entry name" value="TrkA_C"/>
    <property type="match status" value="1"/>
</dbReference>
<feature type="transmembrane region" description="Helical" evidence="7">
    <location>
        <begin position="146"/>
        <end position="165"/>
    </location>
</feature>
<evidence type="ECO:0000256" key="3">
    <source>
        <dbReference type="ARBA" id="ARBA00022448"/>
    </source>
</evidence>
<dbReference type="PANTHER" id="PTHR42751">
    <property type="entry name" value="SODIUM/HYDROGEN EXCHANGER FAMILY/TRKA DOMAIN PROTEIN"/>
    <property type="match status" value="1"/>
</dbReference>
<evidence type="ECO:0000259" key="9">
    <source>
        <dbReference type="PROSITE" id="PS51202"/>
    </source>
</evidence>
<dbReference type="Pfam" id="PF00999">
    <property type="entry name" value="Na_H_Exchanger"/>
    <property type="match status" value="1"/>
</dbReference>
<dbReference type="PROSITE" id="PS51202">
    <property type="entry name" value="RCK_C"/>
    <property type="match status" value="1"/>
</dbReference>
<dbReference type="HOGENOM" id="CLU_005126_9_0_0"/>
<evidence type="ECO:0000256" key="5">
    <source>
        <dbReference type="ARBA" id="ARBA00022989"/>
    </source>
</evidence>
<dbReference type="Gene3D" id="3.40.50.720">
    <property type="entry name" value="NAD(P)-binding Rossmann-like Domain"/>
    <property type="match status" value="1"/>
</dbReference>
<dbReference type="PROSITE" id="PS51201">
    <property type="entry name" value="RCK_N"/>
    <property type="match status" value="1"/>
</dbReference>
<feature type="transmembrane region" description="Helical" evidence="7">
    <location>
        <begin position="293"/>
        <end position="315"/>
    </location>
</feature>
<dbReference type="Pfam" id="PF02254">
    <property type="entry name" value="TrkA_N"/>
    <property type="match status" value="1"/>
</dbReference>
<dbReference type="InterPro" id="IPR006037">
    <property type="entry name" value="RCK_C"/>
</dbReference>
<accession>E1ICD9</accession>
<dbReference type="GO" id="GO:0016020">
    <property type="term" value="C:membrane"/>
    <property type="evidence" value="ECO:0007669"/>
    <property type="project" value="UniProtKB-SubCell"/>
</dbReference>
<evidence type="ECO:0000256" key="7">
    <source>
        <dbReference type="SAM" id="Phobius"/>
    </source>
</evidence>
<keyword evidence="3" id="KW-0813">Transport</keyword>
<feature type="transmembrane region" description="Helical" evidence="7">
    <location>
        <begin position="54"/>
        <end position="71"/>
    </location>
</feature>
<feature type="transmembrane region" description="Helical" evidence="7">
    <location>
        <begin position="321"/>
        <end position="344"/>
    </location>
</feature>
<dbReference type="OrthoDB" id="9793589at2"/>
<keyword evidence="5 7" id="KW-1133">Transmembrane helix</keyword>
<dbReference type="eggNOG" id="COG1226">
    <property type="taxonomic scope" value="Bacteria"/>
</dbReference>
<dbReference type="GO" id="GO:0006813">
    <property type="term" value="P:potassium ion transport"/>
    <property type="evidence" value="ECO:0007669"/>
    <property type="project" value="InterPro"/>
</dbReference>
<dbReference type="AlphaFoldDB" id="E1ICD9"/>
<organism evidence="10 11">
    <name type="scientific">Oscillochloris trichoides DG-6</name>
    <dbReference type="NCBI Taxonomy" id="765420"/>
    <lineage>
        <taxon>Bacteria</taxon>
        <taxon>Bacillati</taxon>
        <taxon>Chloroflexota</taxon>
        <taxon>Chloroflexia</taxon>
        <taxon>Chloroflexales</taxon>
        <taxon>Chloroflexineae</taxon>
        <taxon>Oscillochloridaceae</taxon>
        <taxon>Oscillochloris</taxon>
    </lineage>
</organism>
<evidence type="ECO:0000256" key="2">
    <source>
        <dbReference type="ARBA" id="ARBA00005551"/>
    </source>
</evidence>
<name>E1ICD9_9CHLR</name>
<sequence length="673" mass="72670">MGIAADIATILIAALLGGFVAQRLGQPLILGYIVAGILVGPYTDGPKVVETHDIELLAEIGVALLLFALGLEFNVTRLARVRWVAFFGAPLQIILTMLLGLGLGVTLGWSPYAALWLGAMIALSSTMVILKTLMARGTLGTLDSRVMLGMLIVQDLAVVPLLIILPELANLAEGMSHLGWAMLRAGLFLATMIVVGTRVIPFILKHIATWGSRELFLIAVMAIGLGASYATYLAGLSFAFGAFVAGMILSESDYSHQALSDIVPLRDIFGMLFFVSVGMLINPAFLLANIGPILLLVAAVTIGKVIIFTGVVYAFGYRGELPIAVGMGLFQIGEFAFVLARTAVNKQMISADQYGLVLAAALTTMLLTPFVSSLSGPVYTAIQRWRRRKPTPNPPLVEGELAGHIIIAGYGRVGRYTADLLRRLELPSVVIERDQRRMDELKQLGQPAIYGDAGSAVVLEAAGAHKARLLLVAVSAAIDAETVVRQARAINPDLHVVARATQLGQLEVLRTLGIHEVVQPEFEAGLEMVRQVLLHFDFPPADIERLSDGVRNEHYRPIEAPQTSAPLLRQLRRARRSLEIAWFLLPEDSPLAGRSIGHSAIRQRCGASVIAVLRDTTLISNPGPDTLMLAGDQIAVLGTNQQRNAFQHLLEEPVPSKPVLLPFVPEDEVLERR</sequence>
<dbReference type="SUPFAM" id="SSF116726">
    <property type="entry name" value="TrkA C-terminal domain-like"/>
    <property type="match status" value="1"/>
</dbReference>
<dbReference type="InterPro" id="IPR036721">
    <property type="entry name" value="RCK_C_sf"/>
</dbReference>
<feature type="domain" description="RCK N-terminal" evidence="8">
    <location>
        <begin position="402"/>
        <end position="519"/>
    </location>
</feature>
<reference evidence="10 11" key="1">
    <citation type="journal article" date="2011" name="J. Bacteriol.">
        <title>Draft genome sequence of the anoxygenic filamentous phototrophic bacterium Oscillochloris trichoides subsp. DG-6.</title>
        <authorList>
            <person name="Kuznetsov B.B."/>
            <person name="Ivanovsky R.N."/>
            <person name="Keppen O.I."/>
            <person name="Sukhacheva M.V."/>
            <person name="Bumazhkin B.K."/>
            <person name="Patutina E.O."/>
            <person name="Beletsky A.V."/>
            <person name="Mardanov A.V."/>
            <person name="Baslerov R.V."/>
            <person name="Panteleeva A.N."/>
            <person name="Kolganova T.V."/>
            <person name="Ravin N.V."/>
            <person name="Skryabin K.G."/>
        </authorList>
    </citation>
    <scope>NUCLEOTIDE SEQUENCE [LARGE SCALE GENOMIC DNA]</scope>
    <source>
        <strain evidence="10 11">DG-6</strain>
    </source>
</reference>